<dbReference type="EMBL" id="LN899824">
    <property type="protein sequence ID" value="CUV31224.1"/>
    <property type="molecule type" value="Genomic_DNA"/>
</dbReference>
<dbReference type="EMBL" id="LN899821">
    <property type="protein sequence ID" value="CUV21029.1"/>
    <property type="molecule type" value="Genomic_DNA"/>
</dbReference>
<gene>
    <name evidence="2" type="ORF">PSS4_v1_2000010</name>
    <name evidence="3" type="ORF">RUN1985_v1_830045</name>
</gene>
<feature type="region of interest" description="Disordered" evidence="1">
    <location>
        <begin position="1"/>
        <end position="93"/>
    </location>
</feature>
<evidence type="ECO:0000256" key="1">
    <source>
        <dbReference type="SAM" id="MobiDB-lite"/>
    </source>
</evidence>
<feature type="compositionally biased region" description="Low complexity" evidence="1">
    <location>
        <begin position="1"/>
        <end position="14"/>
    </location>
</feature>
<dbReference type="AlphaFoldDB" id="A0A0S4UFU0"/>
<sequence>MAPARAAGMALARRSGIAQRRPDPGDLPNPGHPIPCAQAGIAPEADGGYGQVHERAEARPRIRLGRPAQGAAGKRRRHRSGSAQACAGLRGSA</sequence>
<proteinExistence type="predicted"/>
<name>A0A0S4UFU0_RALSL</name>
<protein>
    <submittedName>
        <fullName evidence="2">Uncharacterized protein</fullName>
    </submittedName>
</protein>
<evidence type="ECO:0000313" key="2">
    <source>
        <dbReference type="EMBL" id="CUV21029.1"/>
    </source>
</evidence>
<evidence type="ECO:0000313" key="3">
    <source>
        <dbReference type="EMBL" id="CUV31224.1"/>
    </source>
</evidence>
<reference evidence="2" key="1">
    <citation type="submission" date="2015-10" db="EMBL/GenBank/DDBJ databases">
        <authorList>
            <person name="Gilbert D.G."/>
        </authorList>
    </citation>
    <scope>NUCLEOTIDE SEQUENCE</scope>
    <source>
        <strain evidence="2">Phyl III-seqv23</strain>
    </source>
</reference>
<organism evidence="2">
    <name type="scientific">Ralstonia solanacearum</name>
    <name type="common">Pseudomonas solanacearum</name>
    <dbReference type="NCBI Taxonomy" id="305"/>
    <lineage>
        <taxon>Bacteria</taxon>
        <taxon>Pseudomonadati</taxon>
        <taxon>Pseudomonadota</taxon>
        <taxon>Betaproteobacteria</taxon>
        <taxon>Burkholderiales</taxon>
        <taxon>Burkholderiaceae</taxon>
        <taxon>Ralstonia</taxon>
        <taxon>Ralstonia solanacearum species complex</taxon>
    </lineage>
</organism>
<accession>A0A0S4UFU0</accession>